<dbReference type="InterPro" id="IPR036116">
    <property type="entry name" value="FN3_sf"/>
</dbReference>
<dbReference type="PROSITE" id="PS51257">
    <property type="entry name" value="PROKAR_LIPOPROTEIN"/>
    <property type="match status" value="1"/>
</dbReference>
<evidence type="ECO:0000313" key="2">
    <source>
        <dbReference type="EMBL" id="HEC77549.1"/>
    </source>
</evidence>
<name>A0A9C9EK75_UNCW3</name>
<evidence type="ECO:0000259" key="1">
    <source>
        <dbReference type="PROSITE" id="PS50853"/>
    </source>
</evidence>
<dbReference type="InterPro" id="IPR003961">
    <property type="entry name" value="FN3_dom"/>
</dbReference>
<dbReference type="SUPFAM" id="SSF49265">
    <property type="entry name" value="Fibronectin type III"/>
    <property type="match status" value="1"/>
</dbReference>
<dbReference type="EMBL" id="DRIG01000003">
    <property type="protein sequence ID" value="HEC77549.1"/>
    <property type="molecule type" value="Genomic_DNA"/>
</dbReference>
<feature type="domain" description="Fibronectin type-III" evidence="1">
    <location>
        <begin position="24"/>
        <end position="131"/>
    </location>
</feature>
<dbReference type="InterPro" id="IPR013783">
    <property type="entry name" value="Ig-like_fold"/>
</dbReference>
<dbReference type="AlphaFoldDB" id="A0A9C9EK75"/>
<dbReference type="Proteomes" id="UP000885826">
    <property type="component" value="Unassembled WGS sequence"/>
</dbReference>
<dbReference type="SMART" id="SM00060">
    <property type="entry name" value="FN3"/>
    <property type="match status" value="1"/>
</dbReference>
<evidence type="ECO:0000313" key="3">
    <source>
        <dbReference type="Proteomes" id="UP000885826"/>
    </source>
</evidence>
<dbReference type="Gene3D" id="2.60.40.10">
    <property type="entry name" value="Immunoglobulins"/>
    <property type="match status" value="1"/>
</dbReference>
<dbReference type="PROSITE" id="PS50853">
    <property type="entry name" value="FN3"/>
    <property type="match status" value="1"/>
</dbReference>
<comment type="caution">
    <text evidence="2">The sequence shown here is derived from an EMBL/GenBank/DDBJ whole genome shotgun (WGS) entry which is preliminary data.</text>
</comment>
<proteinExistence type="predicted"/>
<protein>
    <submittedName>
        <fullName evidence="2">Fibronectin type III domain-containing protein</fullName>
    </submittedName>
</protein>
<reference evidence="2" key="1">
    <citation type="journal article" date="2020" name="mSystems">
        <title>Genome- and Community-Level Interaction Insights into Carbon Utilization and Element Cycling Functions of Hydrothermarchaeota in Hydrothermal Sediment.</title>
        <authorList>
            <person name="Zhou Z."/>
            <person name="Liu Y."/>
            <person name="Xu W."/>
            <person name="Pan J."/>
            <person name="Luo Z.H."/>
            <person name="Li M."/>
        </authorList>
    </citation>
    <scope>NUCLEOTIDE SEQUENCE</scope>
    <source>
        <strain evidence="2">HyVt-388</strain>
    </source>
</reference>
<dbReference type="CDD" id="cd00063">
    <property type="entry name" value="FN3"/>
    <property type="match status" value="1"/>
</dbReference>
<dbReference type="Pfam" id="PF00041">
    <property type="entry name" value="fn3"/>
    <property type="match status" value="1"/>
</dbReference>
<gene>
    <name evidence="2" type="ORF">ENI34_00215</name>
</gene>
<accession>A0A9C9EK75</accession>
<sequence>MKKLLLSAIAIAALFIIGCGGATVFDGPEITKVVMDATSVTVTWAADTTVENDGDFSGYNVYVATDSTELLVEDGEDLNKDNATVITGNSYTIDGLSQDTVYYIQVRTVNVDDKVGSYNATTPFVEASPRPEFTVTVKLERNNSAPDDSCAIKFSDGTIMADSAMANGGADMWVDFWGTAPDDTTAFSSPDHHSTYGTNSRNTDFVNLGQYDFDDVSEVTSEPSANYVAVIEGDLVIAKTQDGNYVKIHVDALDDTLNYTVTITYAYQNIANYPHFSE</sequence>
<organism evidence="2 3">
    <name type="scientific">candidate division WOR-3 bacterium</name>
    <dbReference type="NCBI Taxonomy" id="2052148"/>
    <lineage>
        <taxon>Bacteria</taxon>
        <taxon>Bacteria division WOR-3</taxon>
    </lineage>
</organism>